<proteinExistence type="predicted"/>
<gene>
    <name evidence="2" type="ORF">ACFPOE_11055</name>
</gene>
<dbReference type="RefSeq" id="WP_376850136.1">
    <property type="nucleotide sequence ID" value="NZ_JBHSMF010000006.1"/>
</dbReference>
<sequence>MPIHPVEPDPVLPPEDESAAPNPTHLPVEPEFGPMLPPAEPEDPGAKPPHI</sequence>
<dbReference type="EMBL" id="JBHSMF010000006">
    <property type="protein sequence ID" value="MFC5498073.1"/>
    <property type="molecule type" value="Genomic_DNA"/>
</dbReference>
<comment type="caution">
    <text evidence="2">The sequence shown here is derived from an EMBL/GenBank/DDBJ whole genome shotgun (WGS) entry which is preliminary data.</text>
</comment>
<reference evidence="3" key="1">
    <citation type="journal article" date="2019" name="Int. J. Syst. Evol. Microbiol.">
        <title>The Global Catalogue of Microorganisms (GCM) 10K type strain sequencing project: providing services to taxonomists for standard genome sequencing and annotation.</title>
        <authorList>
            <consortium name="The Broad Institute Genomics Platform"/>
            <consortium name="The Broad Institute Genome Sequencing Center for Infectious Disease"/>
            <person name="Wu L."/>
            <person name="Ma J."/>
        </authorList>
    </citation>
    <scope>NUCLEOTIDE SEQUENCE [LARGE SCALE GENOMIC DNA]</scope>
    <source>
        <strain evidence="3">CCUG 57401</strain>
    </source>
</reference>
<evidence type="ECO:0000256" key="1">
    <source>
        <dbReference type="SAM" id="MobiDB-lite"/>
    </source>
</evidence>
<accession>A0ABW0NET5</accession>
<keyword evidence="3" id="KW-1185">Reference proteome</keyword>
<feature type="region of interest" description="Disordered" evidence="1">
    <location>
        <begin position="1"/>
        <end position="51"/>
    </location>
</feature>
<organism evidence="2 3">
    <name type="scientific">Caenimonas terrae</name>
    <dbReference type="NCBI Taxonomy" id="696074"/>
    <lineage>
        <taxon>Bacteria</taxon>
        <taxon>Pseudomonadati</taxon>
        <taxon>Pseudomonadota</taxon>
        <taxon>Betaproteobacteria</taxon>
        <taxon>Burkholderiales</taxon>
        <taxon>Comamonadaceae</taxon>
        <taxon>Caenimonas</taxon>
    </lineage>
</organism>
<evidence type="ECO:0000313" key="3">
    <source>
        <dbReference type="Proteomes" id="UP001596037"/>
    </source>
</evidence>
<name>A0ABW0NET5_9BURK</name>
<dbReference type="Proteomes" id="UP001596037">
    <property type="component" value="Unassembled WGS sequence"/>
</dbReference>
<evidence type="ECO:0000313" key="2">
    <source>
        <dbReference type="EMBL" id="MFC5498073.1"/>
    </source>
</evidence>
<protein>
    <submittedName>
        <fullName evidence="2">Stereocilin</fullName>
    </submittedName>
</protein>